<proteinExistence type="predicted"/>
<name>A0A915I1V3_ROMCU</name>
<sequence>MERIDSVEVNNYNKQYRVNDFLALEIFPVQAISSDSLTQESLRLLVENIRRVAPKIRGLPDDLQFEYLKNGFVHGTLFARSEYGDFEPRVYYSYPVEQLHAHVRLTVEPKVFLKNFPKFPQPHSLSLIGNDSIKKPDADIIDQIVDIFKTNSQETVEQSITEYLNEQIRLLVTFDLKSQNPTYIKAYLLGLIFSSEMLHVDWHAYYSPDEKFAQIILRHPKTLLLVFNFDSQAEISIQGLKLQQFQHRTRQTHVLIISVLDILSACNYQLNRPIMQNVRVTQLKLMTKYGASSKEIYIKIPATNILPMLLEMNDVPENGVSQISQEFTHLFLSVREICKHNAVAFGDFLQGILHNIVKYAEQMHSGYEVQIDKFLIDSGTFCVRIRSNGCTAEINFMTFDLENSYQNERMVYFQAARQSEYRFLNLFYNYDIETGSTALRLYYTSKAYPQQIYAACHDATKKLISCTPVSLNDNTWLEINKSLPSLLREHLRLVTKLLGSHAQSTSSLLPRNKRGVMPSFEANLAETLYNGHHTDDEVEYHAYNYLRESMHQRLSINSDSFVADLLVWFARLQAWRMSKLFGDQDLAFDQLTYKHEVGRVDNIMKIGFFDKLRLGVNKFFAFNRPVEILTDLDSKLWNTETMNNIIDFLENEPDVESVFTSVGCFDRGFNVPCQKIVIDFRRLLLEHEYSISRINPDIPENYVHTCKATDENSGSWQEGDLEDRRIFKTIKLPNYIQNAWPSIIRPPQRSSPLVRACGNAFGITRKSATGNTIVYKLHGNLLVYAPLNASNFFILSGGDYFTIIGGGKQNVVKFKSFFTEGFIDFSDGIANIADFSSVVDSMNYTIIFNASSVEIEQANGFMFSHMYLINMNKLVVGREEVAENIIIDCSTAFDTIEVKNTPRCEEQSLHRVTIMKCAGGNLDILLNGCIKLRNENQERNFTYKIDSLTNDVRIRLIASKHVKHTIDMTLINITNLDKIKLTRHSETQYDLQFDHENGTLLVQIQDNLSTRESICQPLFILFQGGMTMSFWNGTLQTSIYFPKSKGQFWLEYDNMLQLFYKAGVLMHGLSERDRDYFTLLNGTIKRDGRRMLFSVSTNDMTYNFECNAGYNILLVNLPSCEMEMPTRLERGIETLVIHGSPFVDYLDIDLTPITDYLSEISLNYSSIKITPSMNKGVLNLSVTTSNLPWKQYHLGNIILLDILSDDWYKKVTIKEKIDFTLHPDKSGNIRLIPQIKISPLHSIVIFDENSVEEYEDLLFVDRPLINYNLIMIDNSTLVITNAAVDAMKTFVLSSYGQPLHTIIVKDLDKSKMRTLKLKFDYNIIIDLSNLDESKIFNLNGFRRKIEKIAAHLSRTTFLLRKDTRFGRAK</sequence>
<dbReference type="WBParaSite" id="nRc.2.0.1.t07442-RA">
    <property type="protein sequence ID" value="nRc.2.0.1.t07442-RA"/>
    <property type="gene ID" value="nRc.2.0.1.g07442"/>
</dbReference>
<evidence type="ECO:0000313" key="1">
    <source>
        <dbReference type="Proteomes" id="UP000887565"/>
    </source>
</evidence>
<protein>
    <submittedName>
        <fullName evidence="2">Uncharacterized protein</fullName>
    </submittedName>
</protein>
<keyword evidence="1" id="KW-1185">Reference proteome</keyword>
<dbReference type="Proteomes" id="UP000887565">
    <property type="component" value="Unplaced"/>
</dbReference>
<organism evidence="1 2">
    <name type="scientific">Romanomermis culicivorax</name>
    <name type="common">Nematode worm</name>
    <dbReference type="NCBI Taxonomy" id="13658"/>
    <lineage>
        <taxon>Eukaryota</taxon>
        <taxon>Metazoa</taxon>
        <taxon>Ecdysozoa</taxon>
        <taxon>Nematoda</taxon>
        <taxon>Enoplea</taxon>
        <taxon>Dorylaimia</taxon>
        <taxon>Mermithida</taxon>
        <taxon>Mermithoidea</taxon>
        <taxon>Mermithidae</taxon>
        <taxon>Romanomermis</taxon>
    </lineage>
</organism>
<accession>A0A915I1V3</accession>
<reference evidence="2" key="1">
    <citation type="submission" date="2022-11" db="UniProtKB">
        <authorList>
            <consortium name="WormBaseParasite"/>
        </authorList>
    </citation>
    <scope>IDENTIFICATION</scope>
</reference>
<evidence type="ECO:0000313" key="2">
    <source>
        <dbReference type="WBParaSite" id="nRc.2.0.1.t07442-RA"/>
    </source>
</evidence>